<dbReference type="AlphaFoldDB" id="A0AAV4W4B4"/>
<dbReference type="Proteomes" id="UP001054837">
    <property type="component" value="Unassembled WGS sequence"/>
</dbReference>
<comment type="caution">
    <text evidence="1">The sequence shown here is derived from an EMBL/GenBank/DDBJ whole genome shotgun (WGS) entry which is preliminary data.</text>
</comment>
<accession>A0AAV4W4B4</accession>
<evidence type="ECO:0000313" key="1">
    <source>
        <dbReference type="EMBL" id="GIY76699.1"/>
    </source>
</evidence>
<evidence type="ECO:0000313" key="2">
    <source>
        <dbReference type="Proteomes" id="UP001054837"/>
    </source>
</evidence>
<protein>
    <submittedName>
        <fullName evidence="1">Uncharacterized protein</fullName>
    </submittedName>
</protein>
<gene>
    <name evidence="1" type="ORF">CDAR_532821</name>
</gene>
<proteinExistence type="predicted"/>
<sequence length="115" mass="12905">MFRDGRRAPIRCQVSSLSSTSSPSAPVLQVHTSWCHIRASSTGSATRKWHHADDRDEEVPPHIRECRRLLVPQVPTSTLYSISALSPSVRISCPQQDFRFSGKTAPNSLIYERDT</sequence>
<organism evidence="1 2">
    <name type="scientific">Caerostris darwini</name>
    <dbReference type="NCBI Taxonomy" id="1538125"/>
    <lineage>
        <taxon>Eukaryota</taxon>
        <taxon>Metazoa</taxon>
        <taxon>Ecdysozoa</taxon>
        <taxon>Arthropoda</taxon>
        <taxon>Chelicerata</taxon>
        <taxon>Arachnida</taxon>
        <taxon>Araneae</taxon>
        <taxon>Araneomorphae</taxon>
        <taxon>Entelegynae</taxon>
        <taxon>Araneoidea</taxon>
        <taxon>Araneidae</taxon>
        <taxon>Caerostris</taxon>
    </lineage>
</organism>
<dbReference type="EMBL" id="BPLQ01014041">
    <property type="protein sequence ID" value="GIY76699.1"/>
    <property type="molecule type" value="Genomic_DNA"/>
</dbReference>
<name>A0AAV4W4B4_9ARAC</name>
<reference evidence="1 2" key="1">
    <citation type="submission" date="2021-06" db="EMBL/GenBank/DDBJ databases">
        <title>Caerostris darwini draft genome.</title>
        <authorList>
            <person name="Kono N."/>
            <person name="Arakawa K."/>
        </authorList>
    </citation>
    <scope>NUCLEOTIDE SEQUENCE [LARGE SCALE GENOMIC DNA]</scope>
</reference>
<keyword evidence="2" id="KW-1185">Reference proteome</keyword>